<keyword evidence="2" id="KW-0813">Transport</keyword>
<feature type="binding site" evidence="16">
    <location>
        <position position="137"/>
    </location>
    <ligand>
        <name>L-glutamate</name>
        <dbReference type="ChEBI" id="CHEBI:29985"/>
    </ligand>
</feature>
<feature type="transmembrane region" description="Helical" evidence="19">
    <location>
        <begin position="250"/>
        <end position="272"/>
    </location>
</feature>
<evidence type="ECO:0000313" key="23">
    <source>
        <dbReference type="EnsemblMetazoa" id="SMAR004830-PA"/>
    </source>
</evidence>
<evidence type="ECO:0000259" key="22">
    <source>
        <dbReference type="SMART" id="SM00918"/>
    </source>
</evidence>
<keyword evidence="7" id="KW-0770">Synapse</keyword>
<sequence>MKAFLVFMLFLILQTDGLIDKTIDKTNLPKFEAREKRDYRSRTGKPGDPYIISTILNQPFLMQKPQTNRETGNELYYGFVADFTKHLADTLNFSYILRPSKSYGSAINETAWSGMVGQVIGMDADFAIADLTITSSRQSVVDFSKSYMTSGIGILMTKDVAPNMSPWVFLAPFESGVWTSAFIAFIGLSIGIFVLGRFSPADWTTTDQTGIAQRTNQFNVSNTLFFMTGSLAGQNTQLVARGLSTRLLSITWWMFCFFAAAMYTANLAAILVHHMDVVSYGPKIQGIEDLAAQSSIKYGTLASGSTNAFLSVPMYQRIYSTMESEDPSVFVNSYDEGVDRVRKGGYALFMEVTSIEYLVERDCELNQVGGLLDYKGYGIAMRKGHRSRMRPQFDNVILQARESGFLSTLKDKWFKPKEPVICEEAEAMNTRGSLKMRNFGGVFTILLAGVGLSLLVGFLEMLWRAHSISREQGGTISAELKREARYAIFGGVAPNKENNDTRRDDMALHRQDN</sequence>
<dbReference type="InterPro" id="IPR015683">
    <property type="entry name" value="Ionotropic_Glu_rcpt"/>
</dbReference>
<keyword evidence="3" id="KW-1003">Cell membrane</keyword>
<evidence type="ECO:0000256" key="18">
    <source>
        <dbReference type="PIRSR" id="PIRSR601508-3"/>
    </source>
</evidence>
<dbReference type="FunFam" id="3.40.190.10:FF:000060">
    <property type="entry name" value="Glutamate receptor ionotropic, kainate 1"/>
    <property type="match status" value="1"/>
</dbReference>
<evidence type="ECO:0000256" key="9">
    <source>
        <dbReference type="ARBA" id="ARBA00023136"/>
    </source>
</evidence>
<keyword evidence="13" id="KW-1071">Ligand-gated ion channel</keyword>
<feature type="transmembrane region" description="Helical" evidence="19">
    <location>
        <begin position="176"/>
        <end position="195"/>
    </location>
</feature>
<evidence type="ECO:0000313" key="24">
    <source>
        <dbReference type="Proteomes" id="UP000014500"/>
    </source>
</evidence>
<evidence type="ECO:0000256" key="1">
    <source>
        <dbReference type="ARBA" id="ARBA00008685"/>
    </source>
</evidence>
<dbReference type="SUPFAM" id="SSF53850">
    <property type="entry name" value="Periplasmic binding protein-like II"/>
    <property type="match status" value="1"/>
</dbReference>
<evidence type="ECO:0000256" key="3">
    <source>
        <dbReference type="ARBA" id="ARBA00022475"/>
    </source>
</evidence>
<evidence type="ECO:0000256" key="15">
    <source>
        <dbReference type="ARBA" id="ARBA00034104"/>
    </source>
</evidence>
<evidence type="ECO:0000256" key="6">
    <source>
        <dbReference type="ARBA" id="ARBA00022989"/>
    </source>
</evidence>
<reference evidence="23" key="2">
    <citation type="submission" date="2015-02" db="UniProtKB">
        <authorList>
            <consortium name="EnsemblMetazoa"/>
        </authorList>
    </citation>
    <scope>IDENTIFICATION</scope>
</reference>
<evidence type="ECO:0000256" key="8">
    <source>
        <dbReference type="ARBA" id="ARBA00023065"/>
    </source>
</evidence>
<protein>
    <recommendedName>
        <fullName evidence="25">Ionotropic glutamate receptor C-terminal domain-containing protein</fullName>
    </recommendedName>
</protein>
<keyword evidence="10" id="KW-0675">Receptor</keyword>
<feature type="signal peptide" evidence="20">
    <location>
        <begin position="1"/>
        <end position="17"/>
    </location>
</feature>
<keyword evidence="14" id="KW-0407">Ion channel</keyword>
<dbReference type="STRING" id="126957.T1IUK4"/>
<keyword evidence="8" id="KW-0406">Ion transport</keyword>
<feature type="chain" id="PRO_5004590053" description="Ionotropic glutamate receptor C-terminal domain-containing protein" evidence="20">
    <location>
        <begin position="18"/>
        <end position="513"/>
    </location>
</feature>
<accession>T1IUK4</accession>
<feature type="transmembrane region" description="Helical" evidence="19">
    <location>
        <begin position="439"/>
        <end position="463"/>
    </location>
</feature>
<dbReference type="PhylomeDB" id="T1IUK4"/>
<dbReference type="SMART" id="SM00918">
    <property type="entry name" value="Lig_chan-Glu_bd"/>
    <property type="match status" value="1"/>
</dbReference>
<comment type="subcellular location">
    <subcellularLocation>
        <location evidence="15">Postsynaptic cell membrane</location>
        <topology evidence="15">Multi-pass membrane protein</topology>
    </subcellularLocation>
</comment>
<dbReference type="SMART" id="SM00079">
    <property type="entry name" value="PBPe"/>
    <property type="match status" value="1"/>
</dbReference>
<feature type="binding site" evidence="16">
    <location>
        <position position="132"/>
    </location>
    <ligand>
        <name>L-glutamate</name>
        <dbReference type="ChEBI" id="CHEBI:29985"/>
    </ligand>
</feature>
<dbReference type="OMA" id="HESGTIQ"/>
<evidence type="ECO:0000256" key="17">
    <source>
        <dbReference type="PIRSR" id="PIRSR601508-2"/>
    </source>
</evidence>
<feature type="domain" description="Ionotropic glutamate receptor L-glutamate and glycine-binding" evidence="22">
    <location>
        <begin position="59"/>
        <end position="121"/>
    </location>
</feature>
<name>T1IUK4_STRMM</name>
<evidence type="ECO:0000256" key="20">
    <source>
        <dbReference type="SAM" id="SignalP"/>
    </source>
</evidence>
<evidence type="ECO:0000256" key="10">
    <source>
        <dbReference type="ARBA" id="ARBA00023170"/>
    </source>
</evidence>
<dbReference type="AlphaFoldDB" id="T1IUK4"/>
<evidence type="ECO:0000256" key="2">
    <source>
        <dbReference type="ARBA" id="ARBA00022448"/>
    </source>
</evidence>
<organism evidence="23 24">
    <name type="scientific">Strigamia maritima</name>
    <name type="common">European centipede</name>
    <name type="synonym">Geophilus maritimus</name>
    <dbReference type="NCBI Taxonomy" id="126957"/>
    <lineage>
        <taxon>Eukaryota</taxon>
        <taxon>Metazoa</taxon>
        <taxon>Ecdysozoa</taxon>
        <taxon>Arthropoda</taxon>
        <taxon>Myriapoda</taxon>
        <taxon>Chilopoda</taxon>
        <taxon>Pleurostigmophora</taxon>
        <taxon>Geophilomorpha</taxon>
        <taxon>Linotaeniidae</taxon>
        <taxon>Strigamia</taxon>
    </lineage>
</organism>
<keyword evidence="18" id="KW-1015">Disulfide bond</keyword>
<dbReference type="InterPro" id="IPR001320">
    <property type="entry name" value="Iontro_rcpt_C"/>
</dbReference>
<dbReference type="CDD" id="cd13714">
    <property type="entry name" value="PBP2_iGluR_Kainate"/>
    <property type="match status" value="1"/>
</dbReference>
<dbReference type="HOGENOM" id="CLU_007257_0_1_1"/>
<keyword evidence="6 19" id="KW-1133">Transmembrane helix</keyword>
<proteinExistence type="inferred from homology"/>
<dbReference type="Proteomes" id="UP000014500">
    <property type="component" value="Unassembled WGS sequence"/>
</dbReference>
<evidence type="ECO:0000256" key="16">
    <source>
        <dbReference type="PIRSR" id="PIRSR601508-1"/>
    </source>
</evidence>
<reference evidence="24" key="1">
    <citation type="submission" date="2011-05" db="EMBL/GenBank/DDBJ databases">
        <authorList>
            <person name="Richards S.R."/>
            <person name="Qu J."/>
            <person name="Jiang H."/>
            <person name="Jhangiani S.N."/>
            <person name="Agravi P."/>
            <person name="Goodspeed R."/>
            <person name="Gross S."/>
            <person name="Mandapat C."/>
            <person name="Jackson L."/>
            <person name="Mathew T."/>
            <person name="Pu L."/>
            <person name="Thornton R."/>
            <person name="Saada N."/>
            <person name="Wilczek-Boney K.B."/>
            <person name="Lee S."/>
            <person name="Kovar C."/>
            <person name="Wu Y."/>
            <person name="Scherer S.E."/>
            <person name="Worley K.C."/>
            <person name="Muzny D.M."/>
            <person name="Gibbs R."/>
        </authorList>
    </citation>
    <scope>NUCLEOTIDE SEQUENCE</scope>
    <source>
        <strain evidence="24">Brora</strain>
    </source>
</reference>
<evidence type="ECO:0000256" key="19">
    <source>
        <dbReference type="SAM" id="Phobius"/>
    </source>
</evidence>
<dbReference type="FunFam" id="3.40.190.10:FF:000024">
    <property type="entry name" value="Glutamate receptor, ionotropic, delta 1"/>
    <property type="match status" value="1"/>
</dbReference>
<keyword evidence="9 19" id="KW-0472">Membrane</keyword>
<evidence type="ECO:0000256" key="5">
    <source>
        <dbReference type="ARBA" id="ARBA00022729"/>
    </source>
</evidence>
<keyword evidence="5 20" id="KW-0732">Signal</keyword>
<feature type="binding site" evidence="16">
    <location>
        <position position="306"/>
    </location>
    <ligand>
        <name>L-glutamate</name>
        <dbReference type="ChEBI" id="CHEBI:29985"/>
    </ligand>
</feature>
<dbReference type="InterPro" id="IPR001508">
    <property type="entry name" value="Iono_Glu_rcpt_met"/>
</dbReference>
<dbReference type="PRINTS" id="PR00177">
    <property type="entry name" value="NMDARECEPTOR"/>
</dbReference>
<dbReference type="Pfam" id="PF10613">
    <property type="entry name" value="Lig_chan-Glu_bd"/>
    <property type="match status" value="1"/>
</dbReference>
<keyword evidence="4 19" id="KW-0812">Transmembrane</keyword>
<dbReference type="eggNOG" id="KOG1052">
    <property type="taxonomic scope" value="Eukaryota"/>
</dbReference>
<dbReference type="GO" id="GO:0045211">
    <property type="term" value="C:postsynaptic membrane"/>
    <property type="evidence" value="ECO:0007669"/>
    <property type="project" value="UniProtKB-SubCell"/>
</dbReference>
<dbReference type="GO" id="GO:0015276">
    <property type="term" value="F:ligand-gated monoatomic ion channel activity"/>
    <property type="evidence" value="ECO:0007669"/>
    <property type="project" value="InterPro"/>
</dbReference>
<evidence type="ECO:0000256" key="11">
    <source>
        <dbReference type="ARBA" id="ARBA00023180"/>
    </source>
</evidence>
<dbReference type="EMBL" id="JH431540">
    <property type="status" value="NOT_ANNOTATED_CDS"/>
    <property type="molecule type" value="Genomic_DNA"/>
</dbReference>
<feature type="domain" description="Ionotropic glutamate receptor C-terminal" evidence="21">
    <location>
        <begin position="49"/>
        <end position="416"/>
    </location>
</feature>
<evidence type="ECO:0000259" key="21">
    <source>
        <dbReference type="SMART" id="SM00079"/>
    </source>
</evidence>
<dbReference type="Gene3D" id="3.40.190.10">
    <property type="entry name" value="Periplasmic binding protein-like II"/>
    <property type="match status" value="3"/>
</dbReference>
<feature type="binding site" evidence="16">
    <location>
        <position position="351"/>
    </location>
    <ligand>
        <name>L-glutamate</name>
        <dbReference type="ChEBI" id="CHEBI:29985"/>
    </ligand>
</feature>
<dbReference type="GO" id="GO:0038023">
    <property type="term" value="F:signaling receptor activity"/>
    <property type="evidence" value="ECO:0007669"/>
    <property type="project" value="InterPro"/>
</dbReference>
<keyword evidence="11" id="KW-0325">Glycoprotein</keyword>
<dbReference type="Pfam" id="PF00060">
    <property type="entry name" value="Lig_chan"/>
    <property type="match status" value="1"/>
</dbReference>
<keyword evidence="12" id="KW-0628">Postsynaptic cell membrane</keyword>
<feature type="disulfide bond" evidence="18">
    <location>
        <begin position="363"/>
        <end position="422"/>
    </location>
</feature>
<evidence type="ECO:0000256" key="14">
    <source>
        <dbReference type="ARBA" id="ARBA00023303"/>
    </source>
</evidence>
<comment type="similarity">
    <text evidence="1">Belongs to the glutamate-gated ion channel (TC 1.A.10.1) family.</text>
</comment>
<dbReference type="InterPro" id="IPR019594">
    <property type="entry name" value="Glu/Gly-bd"/>
</dbReference>
<evidence type="ECO:0000256" key="4">
    <source>
        <dbReference type="ARBA" id="ARBA00022692"/>
    </source>
</evidence>
<keyword evidence="24" id="KW-1185">Reference proteome</keyword>
<feature type="site" description="Crucial to convey clamshell closure to channel opening" evidence="17">
    <location>
        <position position="284"/>
    </location>
</feature>
<evidence type="ECO:0000256" key="13">
    <source>
        <dbReference type="ARBA" id="ARBA00023286"/>
    </source>
</evidence>
<feature type="binding site" evidence="16">
    <location>
        <position position="305"/>
    </location>
    <ligand>
        <name>L-glutamate</name>
        <dbReference type="ChEBI" id="CHEBI:29985"/>
    </ligand>
</feature>
<dbReference type="EnsemblMetazoa" id="SMAR004830-RA">
    <property type="protein sequence ID" value="SMAR004830-PA"/>
    <property type="gene ID" value="SMAR004830"/>
</dbReference>
<evidence type="ECO:0008006" key="25">
    <source>
        <dbReference type="Google" id="ProtNLM"/>
    </source>
</evidence>
<evidence type="ECO:0000256" key="7">
    <source>
        <dbReference type="ARBA" id="ARBA00023018"/>
    </source>
</evidence>
<dbReference type="PANTHER" id="PTHR18966">
    <property type="entry name" value="IONOTROPIC GLUTAMATE RECEPTOR"/>
    <property type="match status" value="1"/>
</dbReference>
<evidence type="ECO:0000256" key="12">
    <source>
        <dbReference type="ARBA" id="ARBA00023257"/>
    </source>
</evidence>